<evidence type="ECO:0000313" key="2">
    <source>
        <dbReference type="EMBL" id="MPC30927.1"/>
    </source>
</evidence>
<comment type="caution">
    <text evidence="2">The sequence shown here is derived from an EMBL/GenBank/DDBJ whole genome shotgun (WGS) entry which is preliminary data.</text>
</comment>
<evidence type="ECO:0000256" key="1">
    <source>
        <dbReference type="SAM" id="Phobius"/>
    </source>
</evidence>
<dbReference type="EMBL" id="VSRR010002339">
    <property type="protein sequence ID" value="MPC30927.1"/>
    <property type="molecule type" value="Genomic_DNA"/>
</dbReference>
<name>A0A5B7EBZ5_PORTR</name>
<dbReference type="Proteomes" id="UP000324222">
    <property type="component" value="Unassembled WGS sequence"/>
</dbReference>
<gene>
    <name evidence="2" type="ORF">E2C01_024199</name>
</gene>
<keyword evidence="1" id="KW-0812">Transmembrane</keyword>
<sequence length="97" mass="11419">MRHIAKVSPFFKMLWVQLARVFRRKAGQGASWRWWMVPIVTVVCGFVLLQVFSLRIPRSGFCKKQRMPPLTKEDAHPWRNAAMELRKVLRELQLAKG</sequence>
<feature type="transmembrane region" description="Helical" evidence="1">
    <location>
        <begin position="34"/>
        <end position="56"/>
    </location>
</feature>
<organism evidence="2 3">
    <name type="scientific">Portunus trituberculatus</name>
    <name type="common">Swimming crab</name>
    <name type="synonym">Neptunus trituberculatus</name>
    <dbReference type="NCBI Taxonomy" id="210409"/>
    <lineage>
        <taxon>Eukaryota</taxon>
        <taxon>Metazoa</taxon>
        <taxon>Ecdysozoa</taxon>
        <taxon>Arthropoda</taxon>
        <taxon>Crustacea</taxon>
        <taxon>Multicrustacea</taxon>
        <taxon>Malacostraca</taxon>
        <taxon>Eumalacostraca</taxon>
        <taxon>Eucarida</taxon>
        <taxon>Decapoda</taxon>
        <taxon>Pleocyemata</taxon>
        <taxon>Brachyura</taxon>
        <taxon>Eubrachyura</taxon>
        <taxon>Portunoidea</taxon>
        <taxon>Portunidae</taxon>
        <taxon>Portuninae</taxon>
        <taxon>Portunus</taxon>
    </lineage>
</organism>
<keyword evidence="1" id="KW-1133">Transmembrane helix</keyword>
<accession>A0A5B7EBZ5</accession>
<keyword evidence="3" id="KW-1185">Reference proteome</keyword>
<keyword evidence="1" id="KW-0472">Membrane</keyword>
<evidence type="ECO:0000313" key="3">
    <source>
        <dbReference type="Proteomes" id="UP000324222"/>
    </source>
</evidence>
<proteinExistence type="predicted"/>
<protein>
    <submittedName>
        <fullName evidence="2">Uncharacterized protein</fullName>
    </submittedName>
</protein>
<reference evidence="2 3" key="1">
    <citation type="submission" date="2019-05" db="EMBL/GenBank/DDBJ databases">
        <title>Another draft genome of Portunus trituberculatus and its Hox gene families provides insights of decapod evolution.</title>
        <authorList>
            <person name="Jeong J.-H."/>
            <person name="Song I."/>
            <person name="Kim S."/>
            <person name="Choi T."/>
            <person name="Kim D."/>
            <person name="Ryu S."/>
            <person name="Kim W."/>
        </authorList>
    </citation>
    <scope>NUCLEOTIDE SEQUENCE [LARGE SCALE GENOMIC DNA]</scope>
    <source>
        <tissue evidence="2">Muscle</tissue>
    </source>
</reference>
<dbReference type="AlphaFoldDB" id="A0A5B7EBZ5"/>